<dbReference type="Gene3D" id="3.90.960.10">
    <property type="entry name" value="YbaK/aminoacyl-tRNA synthetase-associated domain"/>
    <property type="match status" value="1"/>
</dbReference>
<dbReference type="GO" id="GO:0002161">
    <property type="term" value="F:aminoacyl-tRNA deacylase activity"/>
    <property type="evidence" value="ECO:0007669"/>
    <property type="project" value="InterPro"/>
</dbReference>
<dbReference type="OrthoDB" id="9798760at2"/>
<name>A0A4V1EGB2_9FIRM</name>
<feature type="domain" description="YbaK/aminoacyl-tRNA synthetase-associated" evidence="1">
    <location>
        <begin position="26"/>
        <end position="141"/>
    </location>
</feature>
<evidence type="ECO:0000313" key="3">
    <source>
        <dbReference type="Proteomes" id="UP000298653"/>
    </source>
</evidence>
<dbReference type="AlphaFoldDB" id="A0A4V1EGB2"/>
<dbReference type="SUPFAM" id="SSF55826">
    <property type="entry name" value="YbaK/ProRS associated domain"/>
    <property type="match status" value="1"/>
</dbReference>
<gene>
    <name evidence="2" type="ORF">AR1Y2_2016</name>
</gene>
<dbReference type="Proteomes" id="UP000298653">
    <property type="component" value="Chromosome"/>
</dbReference>
<keyword evidence="3" id="KW-1185">Reference proteome</keyword>
<dbReference type="InterPro" id="IPR007214">
    <property type="entry name" value="YbaK/aa-tRNA-synth-assoc-dom"/>
</dbReference>
<accession>A0A4V1EGB2</accession>
<dbReference type="Pfam" id="PF04073">
    <property type="entry name" value="tRNA_edit"/>
    <property type="match status" value="1"/>
</dbReference>
<dbReference type="RefSeq" id="WP_137328849.1">
    <property type="nucleotide sequence ID" value="NZ_CP040058.1"/>
</dbReference>
<sequence length="160" mass="17601">MSVTAVRNYLKLYGMDERAKEFEVSSATVELASKALGVAEARIAKTLSFYGQEEGCILIVTAGDVKIDNKKFKSFFGMKAKMLRGEDVEALTGHERGGVCPFANPEGAKVYLDRSLQRFQTVFPACGSASSAIELTKEELFTCSQAREWIDVTKPAREKS</sequence>
<dbReference type="CDD" id="cd04333">
    <property type="entry name" value="ProX_deacylase"/>
    <property type="match status" value="1"/>
</dbReference>
<dbReference type="KEGG" id="arf:AR1Y2_2016"/>
<organism evidence="2 3">
    <name type="scientific">Anaerostipes rhamnosivorans</name>
    <dbReference type="NCBI Taxonomy" id="1229621"/>
    <lineage>
        <taxon>Bacteria</taxon>
        <taxon>Bacillati</taxon>
        <taxon>Bacillota</taxon>
        <taxon>Clostridia</taxon>
        <taxon>Lachnospirales</taxon>
        <taxon>Lachnospiraceae</taxon>
        <taxon>Anaerostipes</taxon>
    </lineage>
</organism>
<evidence type="ECO:0000259" key="1">
    <source>
        <dbReference type="Pfam" id="PF04073"/>
    </source>
</evidence>
<reference evidence="2 3" key="1">
    <citation type="submission" date="2019-05" db="EMBL/GenBank/DDBJ databases">
        <title>Complete genome sequencing of Anaerostipes rhamnosivorans.</title>
        <authorList>
            <person name="Bui T.P.N."/>
            <person name="de Vos W.M."/>
        </authorList>
    </citation>
    <scope>NUCLEOTIDE SEQUENCE [LARGE SCALE GENOMIC DNA]</scope>
    <source>
        <strain evidence="2 3">1y2</strain>
    </source>
</reference>
<evidence type="ECO:0000313" key="2">
    <source>
        <dbReference type="EMBL" id="QCP35470.1"/>
    </source>
</evidence>
<dbReference type="PANTHER" id="PTHR30411:SF1">
    <property type="entry name" value="CYTOPLASMIC PROTEIN"/>
    <property type="match status" value="1"/>
</dbReference>
<dbReference type="EMBL" id="CP040058">
    <property type="protein sequence ID" value="QCP35470.1"/>
    <property type="molecule type" value="Genomic_DNA"/>
</dbReference>
<dbReference type="InterPro" id="IPR036754">
    <property type="entry name" value="YbaK/aa-tRNA-synt-asso_dom_sf"/>
</dbReference>
<protein>
    <submittedName>
        <fullName evidence="2">tRNA proofreading protein</fullName>
    </submittedName>
</protein>
<proteinExistence type="predicted"/>
<dbReference type="PANTHER" id="PTHR30411">
    <property type="entry name" value="CYTOPLASMIC PROTEIN"/>
    <property type="match status" value="1"/>
</dbReference>